<dbReference type="InterPro" id="IPR001544">
    <property type="entry name" value="Aminotrans_IV"/>
</dbReference>
<dbReference type="PANTHER" id="PTHR42743">
    <property type="entry name" value="AMINO-ACID AMINOTRANSFERASE"/>
    <property type="match status" value="1"/>
</dbReference>
<dbReference type="Gene3D" id="3.20.10.10">
    <property type="entry name" value="D-amino Acid Aminotransferase, subunit A, domain 2"/>
    <property type="match status" value="1"/>
</dbReference>
<evidence type="ECO:0008006" key="3">
    <source>
        <dbReference type="Google" id="ProtNLM"/>
    </source>
</evidence>
<proteinExistence type="inferred from homology"/>
<dbReference type="InterPro" id="IPR036038">
    <property type="entry name" value="Aminotransferase-like"/>
</dbReference>
<dbReference type="Gene3D" id="3.30.470.10">
    <property type="match status" value="1"/>
</dbReference>
<sequence length="210" mass="23567">MSEQPVIYMNGDYVPLSKAKISILDQGFLLGDGVFDVVSAWKGVIYKLDAHIERLFQSLQAAMLNTSLSHDDWRLAIIETMRRNSFRDATIRFIVTRGVSSKVVADPREFEPTIIIWPSPYIFLANEKKRAEGIRLFISHLRAFAPDTLDPRYKCLDRLHFQLAKIEALDAGCDDVIWLAQGGHVAEGPASNLFMAKGGKVYTPGEGVLR</sequence>
<dbReference type="GO" id="GO:0003824">
    <property type="term" value="F:catalytic activity"/>
    <property type="evidence" value="ECO:0007669"/>
    <property type="project" value="InterPro"/>
</dbReference>
<accession>A0A382WWC4</accession>
<dbReference type="EMBL" id="UINC01162883">
    <property type="protein sequence ID" value="SVD62880.1"/>
    <property type="molecule type" value="Genomic_DNA"/>
</dbReference>
<dbReference type="InterPro" id="IPR043132">
    <property type="entry name" value="BCAT-like_C"/>
</dbReference>
<protein>
    <recommendedName>
        <fullName evidence="3">Branched-chain-amino-acid aminotransferase</fullName>
    </recommendedName>
</protein>
<dbReference type="AlphaFoldDB" id="A0A382WWC4"/>
<comment type="similarity">
    <text evidence="1">Belongs to the class-IV pyridoxal-phosphate-dependent aminotransferase family.</text>
</comment>
<organism evidence="2">
    <name type="scientific">marine metagenome</name>
    <dbReference type="NCBI Taxonomy" id="408172"/>
    <lineage>
        <taxon>unclassified sequences</taxon>
        <taxon>metagenomes</taxon>
        <taxon>ecological metagenomes</taxon>
    </lineage>
</organism>
<dbReference type="InterPro" id="IPR050571">
    <property type="entry name" value="Class-IV_PLP-Dep_Aminotrnsfr"/>
</dbReference>
<name>A0A382WWC4_9ZZZZ</name>
<evidence type="ECO:0000313" key="2">
    <source>
        <dbReference type="EMBL" id="SVD62880.1"/>
    </source>
</evidence>
<dbReference type="GO" id="GO:0046394">
    <property type="term" value="P:carboxylic acid biosynthetic process"/>
    <property type="evidence" value="ECO:0007669"/>
    <property type="project" value="UniProtKB-ARBA"/>
</dbReference>
<dbReference type="Pfam" id="PF01063">
    <property type="entry name" value="Aminotran_4"/>
    <property type="match status" value="1"/>
</dbReference>
<gene>
    <name evidence="2" type="ORF">METZ01_LOCUS415734</name>
</gene>
<dbReference type="InterPro" id="IPR043131">
    <property type="entry name" value="BCAT-like_N"/>
</dbReference>
<feature type="non-terminal residue" evidence="2">
    <location>
        <position position="210"/>
    </location>
</feature>
<dbReference type="PANTHER" id="PTHR42743:SF11">
    <property type="entry name" value="AMINODEOXYCHORISMATE LYASE"/>
    <property type="match status" value="1"/>
</dbReference>
<reference evidence="2" key="1">
    <citation type="submission" date="2018-05" db="EMBL/GenBank/DDBJ databases">
        <authorList>
            <person name="Lanie J.A."/>
            <person name="Ng W.-L."/>
            <person name="Kazmierczak K.M."/>
            <person name="Andrzejewski T.M."/>
            <person name="Davidsen T.M."/>
            <person name="Wayne K.J."/>
            <person name="Tettelin H."/>
            <person name="Glass J.I."/>
            <person name="Rusch D."/>
            <person name="Podicherti R."/>
            <person name="Tsui H.-C.T."/>
            <person name="Winkler M.E."/>
        </authorList>
    </citation>
    <scope>NUCLEOTIDE SEQUENCE</scope>
</reference>
<evidence type="ECO:0000256" key="1">
    <source>
        <dbReference type="ARBA" id="ARBA00009320"/>
    </source>
</evidence>
<dbReference type="SUPFAM" id="SSF56752">
    <property type="entry name" value="D-aminoacid aminotransferase-like PLP-dependent enzymes"/>
    <property type="match status" value="1"/>
</dbReference>